<organism evidence="5 6">
    <name type="scientific">Candidatus Kerfeldbacteria bacterium CG08_land_8_20_14_0_20_40_16</name>
    <dbReference type="NCBI Taxonomy" id="2014244"/>
    <lineage>
        <taxon>Bacteria</taxon>
        <taxon>Candidatus Kerfeldiibacteriota</taxon>
    </lineage>
</organism>
<dbReference type="Proteomes" id="UP000231542">
    <property type="component" value="Unassembled WGS sequence"/>
</dbReference>
<keyword evidence="1 3" id="KW-0689">Ribosomal protein</keyword>
<reference evidence="5 6" key="1">
    <citation type="submission" date="2017-09" db="EMBL/GenBank/DDBJ databases">
        <title>Depth-based differentiation of microbial function through sediment-hosted aquifers and enrichment of novel symbionts in the deep terrestrial subsurface.</title>
        <authorList>
            <person name="Probst A.J."/>
            <person name="Ladd B."/>
            <person name="Jarett J.K."/>
            <person name="Geller-Mcgrath D.E."/>
            <person name="Sieber C.M."/>
            <person name="Emerson J.B."/>
            <person name="Anantharaman K."/>
            <person name="Thomas B.C."/>
            <person name="Malmstrom R."/>
            <person name="Stieglmeier M."/>
            <person name="Klingl A."/>
            <person name="Woyke T."/>
            <person name="Ryan C.M."/>
            <person name="Banfield J.F."/>
        </authorList>
    </citation>
    <scope>NUCLEOTIDE SEQUENCE [LARGE SCALE GENOMIC DNA]</scope>
    <source>
        <strain evidence="5">CG08_land_8_20_14_0_20_40_16</strain>
    </source>
</reference>
<dbReference type="PANTHER" id="PTHR12919">
    <property type="entry name" value="30S RIBOSOMAL PROTEIN S16"/>
    <property type="match status" value="1"/>
</dbReference>
<keyword evidence="2 3" id="KW-0687">Ribonucleoprotein</keyword>
<dbReference type="PROSITE" id="PS00732">
    <property type="entry name" value="RIBOSOMAL_S16"/>
    <property type="match status" value="1"/>
</dbReference>
<dbReference type="PANTHER" id="PTHR12919:SF20">
    <property type="entry name" value="SMALL RIBOSOMAL SUBUNIT PROTEIN BS16M"/>
    <property type="match status" value="1"/>
</dbReference>
<dbReference type="NCBIfam" id="TIGR00002">
    <property type="entry name" value="S16"/>
    <property type="match status" value="1"/>
</dbReference>
<dbReference type="GO" id="GO:0005737">
    <property type="term" value="C:cytoplasm"/>
    <property type="evidence" value="ECO:0007669"/>
    <property type="project" value="UniProtKB-ARBA"/>
</dbReference>
<dbReference type="InterPro" id="IPR023803">
    <property type="entry name" value="Ribosomal_bS16_dom_sf"/>
</dbReference>
<dbReference type="GO" id="GO:0003735">
    <property type="term" value="F:structural constituent of ribosome"/>
    <property type="evidence" value="ECO:0007669"/>
    <property type="project" value="InterPro"/>
</dbReference>
<feature type="region of interest" description="Disordered" evidence="4">
    <location>
        <begin position="80"/>
        <end position="164"/>
    </location>
</feature>
<gene>
    <name evidence="3" type="primary">rpsP</name>
    <name evidence="5" type="ORF">COT24_02890</name>
</gene>
<dbReference type="Gene3D" id="3.30.1320.10">
    <property type="match status" value="1"/>
</dbReference>
<sequence>MLVIRLKRIGKKNKAQYRMIVQEKSRATASRFLEEVGLYNPHNDPGVVEIKEDRIKHWLSQGTQVSPTVHNILIKNKIIEGKPIPLGRPKKKAKQAEEEKPASVETIGSKEANKDEKALPAEPEKTAGAKEPKQKKEAREEKSEKKEIIAQKEFKKKSENQEGK</sequence>
<accession>A0A2H0YVP9</accession>
<comment type="caution">
    <text evidence="5">The sequence shown here is derived from an EMBL/GenBank/DDBJ whole genome shotgun (WGS) entry which is preliminary data.</text>
</comment>
<proteinExistence type="inferred from homology"/>
<dbReference type="GO" id="GO:0015935">
    <property type="term" value="C:small ribosomal subunit"/>
    <property type="evidence" value="ECO:0007669"/>
    <property type="project" value="TreeGrafter"/>
</dbReference>
<protein>
    <recommendedName>
        <fullName evidence="3">Small ribosomal subunit protein bS16</fullName>
    </recommendedName>
</protein>
<dbReference type="GO" id="GO:0006412">
    <property type="term" value="P:translation"/>
    <property type="evidence" value="ECO:0007669"/>
    <property type="project" value="UniProtKB-UniRule"/>
</dbReference>
<dbReference type="AlphaFoldDB" id="A0A2H0YVP9"/>
<name>A0A2H0YVP9_9BACT</name>
<dbReference type="EMBL" id="PEXU01000035">
    <property type="protein sequence ID" value="PIS42560.1"/>
    <property type="molecule type" value="Genomic_DNA"/>
</dbReference>
<evidence type="ECO:0000256" key="3">
    <source>
        <dbReference type="HAMAP-Rule" id="MF_00385"/>
    </source>
</evidence>
<evidence type="ECO:0000256" key="2">
    <source>
        <dbReference type="ARBA" id="ARBA00023274"/>
    </source>
</evidence>
<dbReference type="Pfam" id="PF00886">
    <property type="entry name" value="Ribosomal_S16"/>
    <property type="match status" value="1"/>
</dbReference>
<dbReference type="InterPro" id="IPR000307">
    <property type="entry name" value="Ribosomal_bS16"/>
</dbReference>
<dbReference type="HAMAP" id="MF_00385">
    <property type="entry name" value="Ribosomal_bS16"/>
    <property type="match status" value="1"/>
</dbReference>
<dbReference type="SUPFAM" id="SSF54565">
    <property type="entry name" value="Ribosomal protein S16"/>
    <property type="match status" value="1"/>
</dbReference>
<evidence type="ECO:0000313" key="6">
    <source>
        <dbReference type="Proteomes" id="UP000231542"/>
    </source>
</evidence>
<dbReference type="InterPro" id="IPR020592">
    <property type="entry name" value="Ribosomal_bS16_CS"/>
</dbReference>
<evidence type="ECO:0000313" key="5">
    <source>
        <dbReference type="EMBL" id="PIS42560.1"/>
    </source>
</evidence>
<feature type="compositionally biased region" description="Basic and acidic residues" evidence="4">
    <location>
        <begin position="111"/>
        <end position="164"/>
    </location>
</feature>
<evidence type="ECO:0000256" key="4">
    <source>
        <dbReference type="SAM" id="MobiDB-lite"/>
    </source>
</evidence>
<evidence type="ECO:0000256" key="1">
    <source>
        <dbReference type="ARBA" id="ARBA00022980"/>
    </source>
</evidence>
<comment type="similarity">
    <text evidence="3">Belongs to the bacterial ribosomal protein bS16 family.</text>
</comment>